<reference evidence="9" key="2">
    <citation type="submission" date="2010-05" db="EMBL/GenBank/DDBJ databases">
        <title>The Genome Sequence of Magnaporthe poae strain ATCC 64411.</title>
        <authorList>
            <consortium name="The Broad Institute Genome Sequencing Platform"/>
            <consortium name="Broad Institute Genome Sequencing Center for Infectious Disease"/>
            <person name="Ma L.-J."/>
            <person name="Dead R."/>
            <person name="Young S."/>
            <person name="Zeng Q."/>
            <person name="Koehrsen M."/>
            <person name="Alvarado L."/>
            <person name="Berlin A."/>
            <person name="Chapman S.B."/>
            <person name="Chen Z."/>
            <person name="Freedman E."/>
            <person name="Gellesch M."/>
            <person name="Goldberg J."/>
            <person name="Griggs A."/>
            <person name="Gujja S."/>
            <person name="Heilman E.R."/>
            <person name="Heiman D."/>
            <person name="Hepburn T."/>
            <person name="Howarth C."/>
            <person name="Jen D."/>
            <person name="Larson L."/>
            <person name="Mehta T."/>
            <person name="Neiman D."/>
            <person name="Pearson M."/>
            <person name="Roberts A."/>
            <person name="Saif S."/>
            <person name="Shea T."/>
            <person name="Shenoy N."/>
            <person name="Sisk P."/>
            <person name="Stolte C."/>
            <person name="Sykes S."/>
            <person name="Walk T."/>
            <person name="White J."/>
            <person name="Yandava C."/>
            <person name="Haas B."/>
            <person name="Nusbaum C."/>
            <person name="Birren B."/>
        </authorList>
    </citation>
    <scope>NUCLEOTIDE SEQUENCE</scope>
    <source>
        <strain evidence="9">ATCC 64411</strain>
    </source>
</reference>
<comment type="cofactor">
    <cofactor evidence="1 8">
        <name>heme</name>
        <dbReference type="ChEBI" id="CHEBI:30413"/>
    </cofactor>
</comment>
<evidence type="ECO:0008006" key="12">
    <source>
        <dbReference type="Google" id="ProtNLM"/>
    </source>
</evidence>
<dbReference type="EMBL" id="GL877001">
    <property type="protein sequence ID" value="KLU92847.1"/>
    <property type="molecule type" value="Genomic_DNA"/>
</dbReference>
<keyword evidence="11" id="KW-1185">Reference proteome</keyword>
<name>A0A0C4EG85_MAGP6</name>
<evidence type="ECO:0000313" key="11">
    <source>
        <dbReference type="Proteomes" id="UP000011715"/>
    </source>
</evidence>
<dbReference type="Pfam" id="PF00067">
    <property type="entry name" value="p450"/>
    <property type="match status" value="1"/>
</dbReference>
<dbReference type="EMBL" id="ADBL01002926">
    <property type="status" value="NOT_ANNOTATED_CDS"/>
    <property type="molecule type" value="Genomic_DNA"/>
</dbReference>
<evidence type="ECO:0000313" key="10">
    <source>
        <dbReference type="EnsemblFungi" id="MAPG_11809T0"/>
    </source>
</evidence>
<dbReference type="PRINTS" id="PR00385">
    <property type="entry name" value="P450"/>
</dbReference>
<protein>
    <recommendedName>
        <fullName evidence="12">Ent-kaurene oxidase</fullName>
    </recommendedName>
</protein>
<dbReference type="VEuPathDB" id="FungiDB:MAPG_11809"/>
<dbReference type="CDD" id="cd11041">
    <property type="entry name" value="CYP503A1-like"/>
    <property type="match status" value="1"/>
</dbReference>
<feature type="binding site" description="axial binding residue" evidence="8">
    <location>
        <position position="161"/>
    </location>
    <ligand>
        <name>heme</name>
        <dbReference type="ChEBI" id="CHEBI:30413"/>
    </ligand>
    <ligandPart>
        <name>Fe</name>
        <dbReference type="ChEBI" id="CHEBI:18248"/>
    </ligandPart>
</feature>
<dbReference type="OrthoDB" id="1844152at2759"/>
<dbReference type="GO" id="GO:0004497">
    <property type="term" value="F:monooxygenase activity"/>
    <property type="evidence" value="ECO:0007669"/>
    <property type="project" value="UniProtKB-KW"/>
</dbReference>
<keyword evidence="4 8" id="KW-0479">Metal-binding</keyword>
<evidence type="ECO:0000256" key="2">
    <source>
        <dbReference type="ARBA" id="ARBA00010617"/>
    </source>
</evidence>
<organism evidence="10 11">
    <name type="scientific">Magnaporthiopsis poae (strain ATCC 64411 / 73-15)</name>
    <name type="common">Kentucky bluegrass fungus</name>
    <name type="synonym">Magnaporthe poae</name>
    <dbReference type="NCBI Taxonomy" id="644358"/>
    <lineage>
        <taxon>Eukaryota</taxon>
        <taxon>Fungi</taxon>
        <taxon>Dikarya</taxon>
        <taxon>Ascomycota</taxon>
        <taxon>Pezizomycotina</taxon>
        <taxon>Sordariomycetes</taxon>
        <taxon>Sordariomycetidae</taxon>
        <taxon>Magnaporthales</taxon>
        <taxon>Magnaporthaceae</taxon>
        <taxon>Magnaporthiopsis</taxon>
    </lineage>
</organism>
<dbReference type="InterPro" id="IPR001128">
    <property type="entry name" value="Cyt_P450"/>
</dbReference>
<comment type="similarity">
    <text evidence="2">Belongs to the cytochrome P450 family.</text>
</comment>
<dbReference type="PANTHER" id="PTHR46206">
    <property type="entry name" value="CYTOCHROME P450"/>
    <property type="match status" value="1"/>
</dbReference>
<sequence>MAYDPTDFQLILSFAAIHTTTDLVCQTMVQLAADPKNIEALREEMLEVLPAGGWKKASIARLKLLDSAIKEAQRLKPIIMLNMVRKATADVKLKDGVIVPKGEVVVVDSGNVYNPELYENPHKYNMYRFADMRKQPGAENKAQLVSTAPEHLPFGYGKYACPGRFFAANEVKMALCHMLLKYDWELAPGTSLEPMWFGTDPYVDPQAKLLCRRRREEIDLDKLGADDKAEE</sequence>
<evidence type="ECO:0000256" key="7">
    <source>
        <dbReference type="ARBA" id="ARBA00023033"/>
    </source>
</evidence>
<proteinExistence type="inferred from homology"/>
<keyword evidence="6 8" id="KW-0408">Iron</keyword>
<evidence type="ECO:0000256" key="5">
    <source>
        <dbReference type="ARBA" id="ARBA00023002"/>
    </source>
</evidence>
<keyword evidence="7" id="KW-0503">Monooxygenase</keyword>
<dbReference type="Proteomes" id="UP000011715">
    <property type="component" value="Unassembled WGS sequence"/>
</dbReference>
<dbReference type="EnsemblFungi" id="MAPG_11809T0">
    <property type="protein sequence ID" value="MAPG_11809T0"/>
    <property type="gene ID" value="MAPG_11809"/>
</dbReference>
<reference evidence="9" key="3">
    <citation type="submission" date="2011-03" db="EMBL/GenBank/DDBJ databases">
        <title>Annotation of Magnaporthe poae ATCC 64411.</title>
        <authorList>
            <person name="Ma L.-J."/>
            <person name="Dead R."/>
            <person name="Young S.K."/>
            <person name="Zeng Q."/>
            <person name="Gargeya S."/>
            <person name="Fitzgerald M."/>
            <person name="Haas B."/>
            <person name="Abouelleil A."/>
            <person name="Alvarado L."/>
            <person name="Arachchi H.M."/>
            <person name="Berlin A."/>
            <person name="Brown A."/>
            <person name="Chapman S.B."/>
            <person name="Chen Z."/>
            <person name="Dunbar C."/>
            <person name="Freedman E."/>
            <person name="Gearin G."/>
            <person name="Gellesch M."/>
            <person name="Goldberg J."/>
            <person name="Griggs A."/>
            <person name="Gujja S."/>
            <person name="Heiman D."/>
            <person name="Howarth C."/>
            <person name="Larson L."/>
            <person name="Lui A."/>
            <person name="MacDonald P.J.P."/>
            <person name="Mehta T."/>
            <person name="Montmayeur A."/>
            <person name="Murphy C."/>
            <person name="Neiman D."/>
            <person name="Pearson M."/>
            <person name="Priest M."/>
            <person name="Roberts A."/>
            <person name="Saif S."/>
            <person name="Shea T."/>
            <person name="Shenoy N."/>
            <person name="Sisk P."/>
            <person name="Stolte C."/>
            <person name="Sykes S."/>
            <person name="Yandava C."/>
            <person name="Wortman J."/>
            <person name="Nusbaum C."/>
            <person name="Birren B."/>
        </authorList>
    </citation>
    <scope>NUCLEOTIDE SEQUENCE</scope>
    <source>
        <strain evidence="9">ATCC 64411</strain>
    </source>
</reference>
<evidence type="ECO:0000256" key="3">
    <source>
        <dbReference type="ARBA" id="ARBA00022617"/>
    </source>
</evidence>
<accession>A0A0C4EG85</accession>
<dbReference type="PRINTS" id="PR00465">
    <property type="entry name" value="EP450IV"/>
</dbReference>
<dbReference type="InterPro" id="IPR002403">
    <property type="entry name" value="Cyt_P450_E_grp-IV"/>
</dbReference>
<evidence type="ECO:0000256" key="8">
    <source>
        <dbReference type="PIRSR" id="PIRSR602403-1"/>
    </source>
</evidence>
<dbReference type="STRING" id="644358.A0A0C4EG85"/>
<dbReference type="eggNOG" id="KOG0157">
    <property type="taxonomic scope" value="Eukaryota"/>
</dbReference>
<dbReference type="PANTHER" id="PTHR46206:SF2">
    <property type="entry name" value="CYTOCHROME P450 MONOOXYGENASE AUSG-RELATED"/>
    <property type="match status" value="1"/>
</dbReference>
<dbReference type="OMA" id="PYNDILE"/>
<gene>
    <name evidence="9" type="ORF">MAPG_11809</name>
</gene>
<dbReference type="GO" id="GO:0005506">
    <property type="term" value="F:iron ion binding"/>
    <property type="evidence" value="ECO:0007669"/>
    <property type="project" value="InterPro"/>
</dbReference>
<evidence type="ECO:0000313" key="9">
    <source>
        <dbReference type="EMBL" id="KLU92847.1"/>
    </source>
</evidence>
<dbReference type="Gene3D" id="1.10.630.10">
    <property type="entry name" value="Cytochrome P450"/>
    <property type="match status" value="1"/>
</dbReference>
<evidence type="ECO:0000256" key="6">
    <source>
        <dbReference type="ARBA" id="ARBA00023004"/>
    </source>
</evidence>
<evidence type="ECO:0000256" key="1">
    <source>
        <dbReference type="ARBA" id="ARBA00001971"/>
    </source>
</evidence>
<reference evidence="10" key="4">
    <citation type="journal article" date="2015" name="G3 (Bethesda)">
        <title>Genome sequences of three phytopathogenic species of the Magnaporthaceae family of fungi.</title>
        <authorList>
            <person name="Okagaki L.H."/>
            <person name="Nunes C.C."/>
            <person name="Sailsbery J."/>
            <person name="Clay B."/>
            <person name="Brown D."/>
            <person name="John T."/>
            <person name="Oh Y."/>
            <person name="Young N."/>
            <person name="Fitzgerald M."/>
            <person name="Haas B.J."/>
            <person name="Zeng Q."/>
            <person name="Young S."/>
            <person name="Adiconis X."/>
            <person name="Fan L."/>
            <person name="Levin J.Z."/>
            <person name="Mitchell T.K."/>
            <person name="Okubara P.A."/>
            <person name="Farman M.L."/>
            <person name="Kohn L.M."/>
            <person name="Birren B."/>
            <person name="Ma L.-J."/>
            <person name="Dean R.A."/>
        </authorList>
    </citation>
    <scope>NUCLEOTIDE SEQUENCE</scope>
    <source>
        <strain evidence="10">ATCC 64411 / 73-15</strain>
    </source>
</reference>
<keyword evidence="3 8" id="KW-0349">Heme</keyword>
<dbReference type="SUPFAM" id="SSF48264">
    <property type="entry name" value="Cytochrome P450"/>
    <property type="match status" value="1"/>
</dbReference>
<reference evidence="11" key="1">
    <citation type="submission" date="2010-05" db="EMBL/GenBank/DDBJ databases">
        <title>The genome sequence of Magnaporthe poae strain ATCC 64411.</title>
        <authorList>
            <person name="Ma L.-J."/>
            <person name="Dead R."/>
            <person name="Young S."/>
            <person name="Zeng Q."/>
            <person name="Koehrsen M."/>
            <person name="Alvarado L."/>
            <person name="Berlin A."/>
            <person name="Chapman S.B."/>
            <person name="Chen Z."/>
            <person name="Freedman E."/>
            <person name="Gellesch M."/>
            <person name="Goldberg J."/>
            <person name="Griggs A."/>
            <person name="Gujja S."/>
            <person name="Heilman E.R."/>
            <person name="Heiman D."/>
            <person name="Hepburn T."/>
            <person name="Howarth C."/>
            <person name="Jen D."/>
            <person name="Larson L."/>
            <person name="Mehta T."/>
            <person name="Neiman D."/>
            <person name="Pearson M."/>
            <person name="Roberts A."/>
            <person name="Saif S."/>
            <person name="Shea T."/>
            <person name="Shenoy N."/>
            <person name="Sisk P."/>
            <person name="Stolte C."/>
            <person name="Sykes S."/>
            <person name="Walk T."/>
            <person name="White J."/>
            <person name="Yandava C."/>
            <person name="Haas B."/>
            <person name="Nusbaum C."/>
            <person name="Birren B."/>
        </authorList>
    </citation>
    <scope>NUCLEOTIDE SEQUENCE [LARGE SCALE GENOMIC DNA]</scope>
    <source>
        <strain evidence="11">ATCC 64411 / 73-15</strain>
    </source>
</reference>
<evidence type="ECO:0000256" key="4">
    <source>
        <dbReference type="ARBA" id="ARBA00022723"/>
    </source>
</evidence>
<dbReference type="AlphaFoldDB" id="A0A0C4EG85"/>
<reference evidence="10" key="5">
    <citation type="submission" date="2015-06" db="UniProtKB">
        <authorList>
            <consortium name="EnsemblFungi"/>
        </authorList>
    </citation>
    <scope>IDENTIFICATION</scope>
    <source>
        <strain evidence="10">ATCC 64411</strain>
    </source>
</reference>
<dbReference type="InterPro" id="IPR036396">
    <property type="entry name" value="Cyt_P450_sf"/>
</dbReference>
<dbReference type="GO" id="GO:0016705">
    <property type="term" value="F:oxidoreductase activity, acting on paired donors, with incorporation or reduction of molecular oxygen"/>
    <property type="evidence" value="ECO:0007669"/>
    <property type="project" value="InterPro"/>
</dbReference>
<keyword evidence="5" id="KW-0560">Oxidoreductase</keyword>
<dbReference type="GO" id="GO:0020037">
    <property type="term" value="F:heme binding"/>
    <property type="evidence" value="ECO:0007669"/>
    <property type="project" value="InterPro"/>
</dbReference>